<feature type="transmembrane region" description="Helical" evidence="3">
    <location>
        <begin position="203"/>
        <end position="222"/>
    </location>
</feature>
<feature type="transmembrane region" description="Helical" evidence="3">
    <location>
        <begin position="377"/>
        <end position="395"/>
    </location>
</feature>
<feature type="transmembrane region" description="Helical" evidence="3">
    <location>
        <begin position="559"/>
        <end position="579"/>
    </location>
</feature>
<protein>
    <recommendedName>
        <fullName evidence="6">DUF2339 domain-containing protein</fullName>
    </recommendedName>
</protein>
<dbReference type="Proteomes" id="UP000632828">
    <property type="component" value="Unassembled WGS sequence"/>
</dbReference>
<feature type="transmembrane region" description="Helical" evidence="3">
    <location>
        <begin position="129"/>
        <end position="145"/>
    </location>
</feature>
<keyword evidence="1" id="KW-0175">Coiled coil</keyword>
<feature type="transmembrane region" description="Helical" evidence="3">
    <location>
        <begin position="323"/>
        <end position="342"/>
    </location>
</feature>
<dbReference type="EMBL" id="JACWUN010000004">
    <property type="protein sequence ID" value="MBD1400038.1"/>
    <property type="molecule type" value="Genomic_DNA"/>
</dbReference>
<keyword evidence="5" id="KW-1185">Reference proteome</keyword>
<sequence>MAHNQASLNERVEELIRQVTLLTDRVDRLEHQTQSYEKPIQRPTDPITKPAKQAERPKLNEERSLLVSGSSLLKHISAASFLLVIGLGLRTLADGGMFGQLAGTILGLGYAAALIACGSIFYHQKNTMAPLFTVIGALLMFSILLETHTRFSTLPIEAVYLMLAVTGIALAMVSRYYKVALPIIIGTLGMCLTAVAIDYPNPIFPYLGLMLWLSNILGFFASRIKRCSWLRWLLMLTTHFMLQIWGLKISGVLRGTATQQHINEGWFIPIVTLIGFTFVLISLFGIIRSGDEKISTFDFSLPAINAAWCYVAGIYALKSPELFGVPAAIAAGFHFALVFWLAQRKRVNAPGTNTFTAGGVILAGLSLPALMGGMLLPLPFLSLLALAICICSNIWSSGGMRITSYVLQGYILAIIAMEAVASLTAAPVPLMIIALISSYLAIHHYSYCRQNPPPPESIAFSRYDTHDRSATLPLLCGLTTALIAASAFGFFILSRNYSGELNVAFTGLVSLLINGAAILLMSVAAHRNNRELRNLSCFIMIMGGVKVFVYDMLQISGPWLVIGLLAFGIAAALQSLILARWKDRKEPDNATEPV</sequence>
<feature type="transmembrane region" description="Helical" evidence="3">
    <location>
        <begin position="101"/>
        <end position="122"/>
    </location>
</feature>
<feature type="transmembrane region" description="Helical" evidence="3">
    <location>
        <begin position="428"/>
        <end position="448"/>
    </location>
</feature>
<reference evidence="4" key="1">
    <citation type="submission" date="2020-09" db="EMBL/GenBank/DDBJ databases">
        <title>Pelobacter alkaliphilus sp. nov., a novel anaerobic arsenate-reducing bacterium from terrestrial mud volcano.</title>
        <authorList>
            <person name="Khomyakova M.A."/>
            <person name="Merkel A.Y."/>
            <person name="Slobodkin A.I."/>
        </authorList>
    </citation>
    <scope>NUCLEOTIDE SEQUENCE</scope>
    <source>
        <strain evidence="4">M08fum</strain>
    </source>
</reference>
<evidence type="ECO:0000313" key="5">
    <source>
        <dbReference type="Proteomes" id="UP000632828"/>
    </source>
</evidence>
<feature type="transmembrane region" description="Helical" evidence="3">
    <location>
        <begin position="229"/>
        <end position="246"/>
    </location>
</feature>
<feature type="transmembrane region" description="Helical" evidence="3">
    <location>
        <begin position="266"/>
        <end position="287"/>
    </location>
</feature>
<feature type="transmembrane region" description="Helical" evidence="3">
    <location>
        <begin position="535"/>
        <end position="553"/>
    </location>
</feature>
<feature type="region of interest" description="Disordered" evidence="2">
    <location>
        <begin position="32"/>
        <end position="60"/>
    </location>
</feature>
<feature type="coiled-coil region" evidence="1">
    <location>
        <begin position="5"/>
        <end position="32"/>
    </location>
</feature>
<evidence type="ECO:0008006" key="6">
    <source>
        <dbReference type="Google" id="ProtNLM"/>
    </source>
</evidence>
<proteinExistence type="predicted"/>
<organism evidence="4 5">
    <name type="scientific">Pelovirga terrestris</name>
    <dbReference type="NCBI Taxonomy" id="2771352"/>
    <lineage>
        <taxon>Bacteria</taxon>
        <taxon>Pseudomonadati</taxon>
        <taxon>Thermodesulfobacteriota</taxon>
        <taxon>Desulfuromonadia</taxon>
        <taxon>Geobacterales</taxon>
        <taxon>Geobacteraceae</taxon>
        <taxon>Pelovirga</taxon>
    </lineage>
</organism>
<gene>
    <name evidence="4" type="ORF">ICT70_05065</name>
</gene>
<evidence type="ECO:0000256" key="3">
    <source>
        <dbReference type="SAM" id="Phobius"/>
    </source>
</evidence>
<keyword evidence="3" id="KW-0472">Membrane</keyword>
<feature type="transmembrane region" description="Helical" evidence="3">
    <location>
        <begin position="151"/>
        <end position="172"/>
    </location>
</feature>
<keyword evidence="3" id="KW-1133">Transmembrane helix</keyword>
<feature type="transmembrane region" description="Helical" evidence="3">
    <location>
        <begin position="469"/>
        <end position="492"/>
    </location>
</feature>
<feature type="transmembrane region" description="Helical" evidence="3">
    <location>
        <begin position="402"/>
        <end position="422"/>
    </location>
</feature>
<feature type="transmembrane region" description="Helical" evidence="3">
    <location>
        <begin position="299"/>
        <end position="317"/>
    </location>
</feature>
<evidence type="ECO:0000313" key="4">
    <source>
        <dbReference type="EMBL" id="MBD1400038.1"/>
    </source>
</evidence>
<comment type="caution">
    <text evidence="4">The sequence shown here is derived from an EMBL/GenBank/DDBJ whole genome shotgun (WGS) entry which is preliminary data.</text>
</comment>
<name>A0A8J6QWQ0_9BACT</name>
<evidence type="ECO:0000256" key="1">
    <source>
        <dbReference type="SAM" id="Coils"/>
    </source>
</evidence>
<keyword evidence="3" id="KW-0812">Transmembrane</keyword>
<dbReference type="RefSeq" id="WP_191154309.1">
    <property type="nucleotide sequence ID" value="NZ_JACWUN010000004.1"/>
</dbReference>
<accession>A0A8J6QWQ0</accession>
<dbReference type="AlphaFoldDB" id="A0A8J6QWQ0"/>
<feature type="transmembrane region" description="Helical" evidence="3">
    <location>
        <begin position="504"/>
        <end position="523"/>
    </location>
</feature>
<evidence type="ECO:0000256" key="2">
    <source>
        <dbReference type="SAM" id="MobiDB-lite"/>
    </source>
</evidence>
<feature type="transmembrane region" description="Helical" evidence="3">
    <location>
        <begin position="179"/>
        <end position="197"/>
    </location>
</feature>
<feature type="transmembrane region" description="Helical" evidence="3">
    <location>
        <begin position="65"/>
        <end position="89"/>
    </location>
</feature>
<feature type="transmembrane region" description="Helical" evidence="3">
    <location>
        <begin position="354"/>
        <end position="371"/>
    </location>
</feature>